<name>A0A1G2CK38_9BACT</name>
<accession>A0A1G2CK38</accession>
<gene>
    <name evidence="1" type="ORF">A2946_01920</name>
</gene>
<organism evidence="1 2">
    <name type="scientific">Candidatus Liptonbacteria bacterium RIFCSPLOWO2_01_FULL_53_13</name>
    <dbReference type="NCBI Taxonomy" id="1798651"/>
    <lineage>
        <taxon>Bacteria</taxon>
        <taxon>Candidatus Liptoniibacteriota</taxon>
    </lineage>
</organism>
<comment type="caution">
    <text evidence="1">The sequence shown here is derived from an EMBL/GenBank/DDBJ whole genome shotgun (WGS) entry which is preliminary data.</text>
</comment>
<dbReference type="Proteomes" id="UP000178348">
    <property type="component" value="Unassembled WGS sequence"/>
</dbReference>
<evidence type="ECO:0000313" key="2">
    <source>
        <dbReference type="Proteomes" id="UP000178348"/>
    </source>
</evidence>
<protein>
    <submittedName>
        <fullName evidence="1">Uncharacterized protein</fullName>
    </submittedName>
</protein>
<sequence>MVNSPSIEVKKLLQSPRMLKIYHAECLGANWRFEWPSTALLAESDVFCFDRLSAPFLSFPRRRS</sequence>
<dbReference type="EMBL" id="MHLB01000032">
    <property type="protein sequence ID" value="OGZ01745.1"/>
    <property type="molecule type" value="Genomic_DNA"/>
</dbReference>
<proteinExistence type="predicted"/>
<dbReference type="AlphaFoldDB" id="A0A1G2CK38"/>
<reference evidence="1 2" key="1">
    <citation type="journal article" date="2016" name="Nat. Commun.">
        <title>Thousands of microbial genomes shed light on interconnected biogeochemical processes in an aquifer system.</title>
        <authorList>
            <person name="Anantharaman K."/>
            <person name="Brown C.T."/>
            <person name="Hug L.A."/>
            <person name="Sharon I."/>
            <person name="Castelle C.J."/>
            <person name="Probst A.J."/>
            <person name="Thomas B.C."/>
            <person name="Singh A."/>
            <person name="Wilkins M.J."/>
            <person name="Karaoz U."/>
            <person name="Brodie E.L."/>
            <person name="Williams K.H."/>
            <person name="Hubbard S.S."/>
            <person name="Banfield J.F."/>
        </authorList>
    </citation>
    <scope>NUCLEOTIDE SEQUENCE [LARGE SCALE GENOMIC DNA]</scope>
</reference>
<evidence type="ECO:0000313" key="1">
    <source>
        <dbReference type="EMBL" id="OGZ01745.1"/>
    </source>
</evidence>